<dbReference type="FunCoup" id="A0A1Y5U1G2">
    <property type="interactions" value="545"/>
</dbReference>
<evidence type="ECO:0000256" key="11">
    <source>
        <dbReference type="ARBA" id="ARBA00032474"/>
    </source>
</evidence>
<reference evidence="13 14" key="1">
    <citation type="submission" date="2017-03" db="EMBL/GenBank/DDBJ databases">
        <authorList>
            <person name="Afonso C.L."/>
            <person name="Miller P.J."/>
            <person name="Scott M.A."/>
            <person name="Spackman E."/>
            <person name="Goraichik I."/>
            <person name="Dimitrov K.M."/>
            <person name="Suarez D.L."/>
            <person name="Swayne D.E."/>
        </authorList>
    </citation>
    <scope>NUCLEOTIDE SEQUENCE [LARGE SCALE GENOMIC DNA]</scope>
    <source>
        <strain evidence="13 14">CECT 7691</strain>
    </source>
</reference>
<dbReference type="UniPathway" id="UPA00344"/>
<name>A0A1Y5U1G2_9PROT</name>
<comment type="subunit">
    <text evidence="7">Heterotetramer of 2 MoaD subunits and 2 MoaE subunits. Also stable as homodimer. The enzyme changes between these two forms during catalysis.</text>
</comment>
<comment type="function">
    <text evidence="6">Converts molybdopterin precursor Z into molybdopterin. This requires the incorporation of two sulfur atoms into precursor Z to generate a dithiolene group. The sulfur is provided by MoaD.</text>
</comment>
<dbReference type="InterPro" id="IPR003448">
    <property type="entry name" value="Mopterin_biosynth_MoaE"/>
</dbReference>
<dbReference type="InterPro" id="IPR036563">
    <property type="entry name" value="MoaE_sf"/>
</dbReference>
<evidence type="ECO:0000256" key="2">
    <source>
        <dbReference type="ARBA" id="ARBA00005426"/>
    </source>
</evidence>
<evidence type="ECO:0000256" key="4">
    <source>
        <dbReference type="ARBA" id="ARBA00013858"/>
    </source>
</evidence>
<comment type="catalytic activity">
    <reaction evidence="12">
        <text>2 [molybdopterin-synthase sulfur-carrier protein]-C-terminal-Gly-aminoethanethioate + cyclic pyranopterin phosphate + H2O = molybdopterin + 2 [molybdopterin-synthase sulfur-carrier protein]-C-terminal Gly-Gly + 2 H(+)</text>
        <dbReference type="Rhea" id="RHEA:26333"/>
        <dbReference type="Rhea" id="RHEA-COMP:12202"/>
        <dbReference type="Rhea" id="RHEA-COMP:19907"/>
        <dbReference type="ChEBI" id="CHEBI:15377"/>
        <dbReference type="ChEBI" id="CHEBI:15378"/>
        <dbReference type="ChEBI" id="CHEBI:58698"/>
        <dbReference type="ChEBI" id="CHEBI:59648"/>
        <dbReference type="ChEBI" id="CHEBI:90778"/>
        <dbReference type="ChEBI" id="CHEBI:232372"/>
        <dbReference type="EC" id="2.8.1.12"/>
    </reaction>
</comment>
<comment type="similarity">
    <text evidence="2">Belongs to the MoaE family.</text>
</comment>
<dbReference type="GO" id="GO:0030366">
    <property type="term" value="F:molybdopterin synthase activity"/>
    <property type="evidence" value="ECO:0007669"/>
    <property type="project" value="UniProtKB-EC"/>
</dbReference>
<organism evidence="13 14">
    <name type="scientific">Oceanibacterium hippocampi</name>
    <dbReference type="NCBI Taxonomy" id="745714"/>
    <lineage>
        <taxon>Bacteria</taxon>
        <taxon>Pseudomonadati</taxon>
        <taxon>Pseudomonadota</taxon>
        <taxon>Alphaproteobacteria</taxon>
        <taxon>Sneathiellales</taxon>
        <taxon>Sneathiellaceae</taxon>
        <taxon>Oceanibacterium</taxon>
    </lineage>
</organism>
<keyword evidence="5" id="KW-0501">Molybdenum cofactor biosynthesis</keyword>
<dbReference type="PANTHER" id="PTHR23404">
    <property type="entry name" value="MOLYBDOPTERIN SYNTHASE RELATED"/>
    <property type="match status" value="1"/>
</dbReference>
<dbReference type="EMBL" id="FWFR01000003">
    <property type="protein sequence ID" value="SLN74466.1"/>
    <property type="molecule type" value="Genomic_DNA"/>
</dbReference>
<dbReference type="InParanoid" id="A0A1Y5U1G2"/>
<comment type="pathway">
    <text evidence="1">Cofactor biosynthesis; molybdopterin biosynthesis.</text>
</comment>
<dbReference type="Gene3D" id="3.90.1170.40">
    <property type="entry name" value="Molybdopterin biosynthesis MoaE subunit"/>
    <property type="match status" value="1"/>
</dbReference>
<evidence type="ECO:0000256" key="6">
    <source>
        <dbReference type="ARBA" id="ARBA00025448"/>
    </source>
</evidence>
<protein>
    <recommendedName>
        <fullName evidence="4">Molybdopterin synthase catalytic subunit</fullName>
        <ecNumber evidence="3">2.8.1.12</ecNumber>
    </recommendedName>
    <alternativeName>
        <fullName evidence="10">MPT synthase subunit 2</fullName>
    </alternativeName>
    <alternativeName>
        <fullName evidence="8">Molybdenum cofactor biosynthesis protein E</fullName>
    </alternativeName>
    <alternativeName>
        <fullName evidence="9">Molybdopterin-converting factor large subunit</fullName>
    </alternativeName>
    <alternativeName>
        <fullName evidence="11">Molybdopterin-converting factor subunit 2</fullName>
    </alternativeName>
</protein>
<dbReference type="Pfam" id="PF02391">
    <property type="entry name" value="MoaE"/>
    <property type="match status" value="1"/>
</dbReference>
<evidence type="ECO:0000256" key="3">
    <source>
        <dbReference type="ARBA" id="ARBA00011950"/>
    </source>
</evidence>
<gene>
    <name evidence="13" type="primary">moaE</name>
    <name evidence="13" type="ORF">OCH7691_03754</name>
</gene>
<evidence type="ECO:0000256" key="9">
    <source>
        <dbReference type="ARBA" id="ARBA00030407"/>
    </source>
</evidence>
<evidence type="ECO:0000256" key="1">
    <source>
        <dbReference type="ARBA" id="ARBA00005046"/>
    </source>
</evidence>
<dbReference type="EC" id="2.8.1.12" evidence="3"/>
<keyword evidence="13" id="KW-0808">Transferase</keyword>
<evidence type="ECO:0000256" key="7">
    <source>
        <dbReference type="ARBA" id="ARBA00026066"/>
    </source>
</evidence>
<proteinExistence type="inferred from homology"/>
<accession>A0A1Y5U1G2</accession>
<evidence type="ECO:0000313" key="13">
    <source>
        <dbReference type="EMBL" id="SLN74466.1"/>
    </source>
</evidence>
<dbReference type="GO" id="GO:0006777">
    <property type="term" value="P:Mo-molybdopterin cofactor biosynthetic process"/>
    <property type="evidence" value="ECO:0007669"/>
    <property type="project" value="UniProtKB-KW"/>
</dbReference>
<evidence type="ECO:0000313" key="14">
    <source>
        <dbReference type="Proteomes" id="UP000193200"/>
    </source>
</evidence>
<dbReference type="Proteomes" id="UP000193200">
    <property type="component" value="Unassembled WGS sequence"/>
</dbReference>
<dbReference type="AlphaFoldDB" id="A0A1Y5U1G2"/>
<dbReference type="OrthoDB" id="9803224at2"/>
<dbReference type="NCBIfam" id="NF007959">
    <property type="entry name" value="PRK10678.1"/>
    <property type="match status" value="1"/>
</dbReference>
<evidence type="ECO:0000256" key="12">
    <source>
        <dbReference type="ARBA" id="ARBA00049878"/>
    </source>
</evidence>
<dbReference type="CDD" id="cd00756">
    <property type="entry name" value="MoaE"/>
    <property type="match status" value="1"/>
</dbReference>
<dbReference type="RefSeq" id="WP_085885061.1">
    <property type="nucleotide sequence ID" value="NZ_FWFR01000003.1"/>
</dbReference>
<evidence type="ECO:0000256" key="8">
    <source>
        <dbReference type="ARBA" id="ARBA00029745"/>
    </source>
</evidence>
<keyword evidence="14" id="KW-1185">Reference proteome</keyword>
<dbReference type="SUPFAM" id="SSF54690">
    <property type="entry name" value="Molybdopterin synthase subunit MoaE"/>
    <property type="match status" value="1"/>
</dbReference>
<evidence type="ECO:0000256" key="5">
    <source>
        <dbReference type="ARBA" id="ARBA00023150"/>
    </source>
</evidence>
<evidence type="ECO:0000256" key="10">
    <source>
        <dbReference type="ARBA" id="ARBA00030781"/>
    </source>
</evidence>
<sequence length="151" mass="16642">MIRVQRETFDIGREAAALTAGKPGIGALVTFTGLVRDDNLGRGVTALTLEHYPAMTERALARIEQEALSRWPLQASLVIHRFGRMLPGEPIVGVATAAAHRGDAFQAAEFLMDWLKTQAPFWKLETDGEAEQWVDARSSDEAAADRWRQPG</sequence>